<dbReference type="Proteomes" id="UP000887565">
    <property type="component" value="Unplaced"/>
</dbReference>
<evidence type="ECO:0000313" key="3">
    <source>
        <dbReference type="WBParaSite" id="nRc.2.0.1.t06004-RA"/>
    </source>
</evidence>
<evidence type="ECO:0000313" key="2">
    <source>
        <dbReference type="Proteomes" id="UP000887565"/>
    </source>
</evidence>
<feature type="region of interest" description="Disordered" evidence="1">
    <location>
        <begin position="131"/>
        <end position="151"/>
    </location>
</feature>
<evidence type="ECO:0000256" key="1">
    <source>
        <dbReference type="SAM" id="MobiDB-lite"/>
    </source>
</evidence>
<accession>A0A915HVS5</accession>
<organism evidence="2 3">
    <name type="scientific">Romanomermis culicivorax</name>
    <name type="common">Nematode worm</name>
    <dbReference type="NCBI Taxonomy" id="13658"/>
    <lineage>
        <taxon>Eukaryota</taxon>
        <taxon>Metazoa</taxon>
        <taxon>Ecdysozoa</taxon>
        <taxon>Nematoda</taxon>
        <taxon>Enoplea</taxon>
        <taxon>Dorylaimia</taxon>
        <taxon>Mermithida</taxon>
        <taxon>Mermithoidea</taxon>
        <taxon>Mermithidae</taxon>
        <taxon>Romanomermis</taxon>
    </lineage>
</organism>
<keyword evidence="2" id="KW-1185">Reference proteome</keyword>
<sequence length="151" mass="16045">MTTSLTSVQGVICWPRSSGQWCPVDEITIGQNQMDKIVHKGNYFGKVVFDCRGMNCRHRITASIYPSGSSSLPISSSALNSTTAVDLSSYPNSSSTGSTSSRMVITLTSPYPISENSSTSPYTTLSSSTAYYNSSAGNLSSPTTSKLTSLK</sequence>
<name>A0A915HVS5_ROMCU</name>
<dbReference type="AlphaFoldDB" id="A0A915HVS5"/>
<proteinExistence type="predicted"/>
<protein>
    <submittedName>
        <fullName evidence="3">Uncharacterized protein</fullName>
    </submittedName>
</protein>
<reference evidence="3" key="1">
    <citation type="submission" date="2022-11" db="UniProtKB">
        <authorList>
            <consortium name="WormBaseParasite"/>
        </authorList>
    </citation>
    <scope>IDENTIFICATION</scope>
</reference>
<dbReference type="WBParaSite" id="nRc.2.0.1.t06004-RA">
    <property type="protein sequence ID" value="nRc.2.0.1.t06004-RA"/>
    <property type="gene ID" value="nRc.2.0.1.g06004"/>
</dbReference>